<dbReference type="InterPro" id="IPR015915">
    <property type="entry name" value="Kelch-typ_b-propeller"/>
</dbReference>
<dbReference type="InterPro" id="IPR052439">
    <property type="entry name" value="F-box/Kelch-repeat"/>
</dbReference>
<feature type="compositionally biased region" description="Basic residues" evidence="3">
    <location>
        <begin position="30"/>
        <end position="39"/>
    </location>
</feature>
<evidence type="ECO:0000256" key="1">
    <source>
        <dbReference type="ARBA" id="ARBA00022441"/>
    </source>
</evidence>
<dbReference type="FunFam" id="2.120.10.80:FF:000007">
    <property type="entry name" value="F-box/kelch-repeat protein SKIP11"/>
    <property type="match status" value="1"/>
</dbReference>
<name>A0A6V7QUI9_ANACO</name>
<sequence>MVSQLFDSSKGKRPLNRPGDEEEEDDEHSRRGRRKRSPQRPHTPDIDESGSDNSYDPNCLINPIGRDLTLNCLLRLSRSYYGAVASLNHNFRTLVRDGELYRIRRQMGITEHWVYFSCDGLEWVAYDPYRRRWINTIPRIIGRSESFNSFDKESLAVGTELLVFGMDMFSHVVLRYSILTNTWSMGAVMNSPRCLFGSASFGEKAIIAGGTNTNGTILSSAELYNSETKTWTTLPSMIRARKMCSGVFMDDKFYVIGGMASNTQVLTCGEEYDLERGSWRVIENMSAGLNVVAGSPPLVAVVNNELYAVDYAENKVRKYDKENNAWITLGGLPERSVSTNGWGLAFRPCGDQLIVIGGQRTAGGRLIELNSWVPNGGPPEWDMIASRYLGNFVHNCAVMGC</sequence>
<dbReference type="SUPFAM" id="SSF117281">
    <property type="entry name" value="Kelch motif"/>
    <property type="match status" value="1"/>
</dbReference>
<dbReference type="EMBL" id="CAJEUB010000025">
    <property type="protein sequence ID" value="CAD1846892.1"/>
    <property type="molecule type" value="Genomic_DNA"/>
</dbReference>
<dbReference type="PANTHER" id="PTHR46122:SF25">
    <property type="entry name" value="REPEAT-CONTAINING F-BOX FAMILY PROTEIN, PUTATIVE, EXPRESSED-RELATED"/>
    <property type="match status" value="1"/>
</dbReference>
<gene>
    <name evidence="4" type="ORF">CB5_LOCUS30103</name>
</gene>
<dbReference type="Pfam" id="PF01344">
    <property type="entry name" value="Kelch_1"/>
    <property type="match status" value="2"/>
</dbReference>
<dbReference type="Gene3D" id="2.120.10.80">
    <property type="entry name" value="Kelch-type beta propeller"/>
    <property type="match status" value="1"/>
</dbReference>
<reference evidence="4" key="1">
    <citation type="submission" date="2020-07" db="EMBL/GenBank/DDBJ databases">
        <authorList>
            <person name="Lin J."/>
        </authorList>
    </citation>
    <scope>NUCLEOTIDE SEQUENCE</scope>
</reference>
<dbReference type="InterPro" id="IPR006652">
    <property type="entry name" value="Kelch_1"/>
</dbReference>
<evidence type="ECO:0000256" key="3">
    <source>
        <dbReference type="SAM" id="MobiDB-lite"/>
    </source>
</evidence>
<accession>A0A6V7QUI9</accession>
<evidence type="ECO:0000256" key="2">
    <source>
        <dbReference type="ARBA" id="ARBA00022737"/>
    </source>
</evidence>
<dbReference type="PANTHER" id="PTHR46122">
    <property type="entry name" value="GALACTOSE OXIDASE/KELCH REPEAT PROTEIN-RELATED"/>
    <property type="match status" value="1"/>
</dbReference>
<evidence type="ECO:0000313" key="4">
    <source>
        <dbReference type="EMBL" id="CAD1846892.1"/>
    </source>
</evidence>
<dbReference type="GO" id="GO:0005634">
    <property type="term" value="C:nucleus"/>
    <property type="evidence" value="ECO:0007669"/>
    <property type="project" value="UniProtKB-ARBA"/>
</dbReference>
<protein>
    <recommendedName>
        <fullName evidence="5">F-box/kelch-repeat protein SKIP11-like</fullName>
    </recommendedName>
</protein>
<proteinExistence type="predicted"/>
<dbReference type="AlphaFoldDB" id="A0A6V7QUI9"/>
<evidence type="ECO:0008006" key="5">
    <source>
        <dbReference type="Google" id="ProtNLM"/>
    </source>
</evidence>
<feature type="region of interest" description="Disordered" evidence="3">
    <location>
        <begin position="1"/>
        <end position="54"/>
    </location>
</feature>
<dbReference type="SMART" id="SM00612">
    <property type="entry name" value="Kelch"/>
    <property type="match status" value="3"/>
</dbReference>
<organism evidence="4">
    <name type="scientific">Ananas comosus var. bracteatus</name>
    <name type="common">red pineapple</name>
    <dbReference type="NCBI Taxonomy" id="296719"/>
    <lineage>
        <taxon>Eukaryota</taxon>
        <taxon>Viridiplantae</taxon>
        <taxon>Streptophyta</taxon>
        <taxon>Embryophyta</taxon>
        <taxon>Tracheophyta</taxon>
        <taxon>Spermatophyta</taxon>
        <taxon>Magnoliopsida</taxon>
        <taxon>Liliopsida</taxon>
        <taxon>Poales</taxon>
        <taxon>Bromeliaceae</taxon>
        <taxon>Bromelioideae</taxon>
        <taxon>Ananas</taxon>
    </lineage>
</organism>
<keyword evidence="2" id="KW-0677">Repeat</keyword>
<keyword evidence="1" id="KW-0880">Kelch repeat</keyword>